<comment type="caution">
    <text evidence="9">The sequence shown here is derived from an EMBL/GenBank/DDBJ whole genome shotgun (WGS) entry which is preliminary data.</text>
</comment>
<keyword evidence="2" id="KW-0645">Protease</keyword>
<evidence type="ECO:0000313" key="10">
    <source>
        <dbReference type="Proteomes" id="UP000016361"/>
    </source>
</evidence>
<keyword evidence="5" id="KW-0720">Serine protease</keyword>
<protein>
    <submittedName>
        <fullName evidence="9">Peptidase S53</fullName>
    </submittedName>
</protein>
<dbReference type="InterPro" id="IPR030400">
    <property type="entry name" value="Sedolisin_dom"/>
</dbReference>
<evidence type="ECO:0000256" key="4">
    <source>
        <dbReference type="ARBA" id="ARBA00022801"/>
    </source>
</evidence>
<evidence type="ECO:0000256" key="7">
    <source>
        <dbReference type="ARBA" id="ARBA00023145"/>
    </source>
</evidence>
<sequence length="653" mass="71174">MDQMKHIIQQLLLAFGVIFIFSIGGSTSAFAASGLGTSTSPSAFGNVYEGMMLADRMSPTKIKPNSQASFDIILKPQNSDGYFQKAMDVNDPTKTDFKNYLTPDQIKQNYGQTADVINGWTSLLKENHLTTHVYNNGLVIYVSGKAKYVDKLFKTNLNTATYHNDPVQFGESKPNISSNLKDAVLAIVGMADHNKKFFFPDTDVSFDDNVPLIPDKPTASAYGNTSTFAKNYDVDSLYNQGLTGKGQTVGIISFGNVTTSDLTHFWKHENANDSKSRFNMVKVKGNVYKGGLDTGSDSEATMDAEYAGSVAPQANINMYYAGSPIPTLINLLNDYLTAYDDNNVTSLSSSWGIGPNNYFQILEKMNLIPSQYIQVLNLVLAQAALQGISNFVAAGDNGALNYTIVGVSGKNVMMDRSISDVDPYVSSPWVTSAGGTTAAFRKHVLVNDKVVGTIEATKERSWGTDYYWSFLRSYPNYLLNMPENWNDILGGGGGGFGHAYQTPSYQEGVPGVNTFNAREYLSQLSQPVYDSTLIHGTDTGRNYPDISANADVTTGYLTYQKSSGWNVSGGTSIVTPQFAGVAALINSKSGNSRMGFWNPQLYQLATKDNSPLHPLNDTENNSNLYYTGQPNTVYNQASGLGTVDFGKLLDVYK</sequence>
<accession>S4NMM1</accession>
<dbReference type="InterPro" id="IPR015366">
    <property type="entry name" value="S53_propep"/>
</dbReference>
<reference evidence="10" key="1">
    <citation type="journal article" date="2013" name="Genome Announc.">
        <title>Draft Genome Sequence of D-Branched-Chain Amino Acid Producer Lactobacillus otakiensis JCM 15040T, Isolated from a Traditional Japanese Pickle.</title>
        <authorList>
            <person name="Doi K."/>
            <person name="Mori K."/>
            <person name="Mutaguchi Y."/>
            <person name="Tashiro K."/>
            <person name="Fujino Y."/>
            <person name="Ohmori T."/>
            <person name="Kuhara S."/>
            <person name="Ohshima T."/>
        </authorList>
    </citation>
    <scope>NUCLEOTIDE SEQUENCE [LARGE SCALE GENOMIC DNA]</scope>
    <source>
        <strain evidence="10">JCM 15040</strain>
    </source>
</reference>
<evidence type="ECO:0000256" key="1">
    <source>
        <dbReference type="ARBA" id="ARBA00001913"/>
    </source>
</evidence>
<dbReference type="Proteomes" id="UP000016361">
    <property type="component" value="Unassembled WGS sequence"/>
</dbReference>
<dbReference type="STRING" id="1423780.FD05_GL001898"/>
<evidence type="ECO:0000256" key="3">
    <source>
        <dbReference type="ARBA" id="ARBA00022723"/>
    </source>
</evidence>
<feature type="domain" description="Peptidase S53" evidence="8">
    <location>
        <begin position="222"/>
        <end position="653"/>
    </location>
</feature>
<proteinExistence type="predicted"/>
<keyword evidence="3" id="KW-0479">Metal-binding</keyword>
<keyword evidence="7" id="KW-0865">Zymogen</keyword>
<gene>
    <name evidence="9" type="ORF">LOT_1644</name>
</gene>
<keyword evidence="6" id="KW-0106">Calcium</keyword>
<name>S4NMM1_9LACO</name>
<dbReference type="CDD" id="cd04056">
    <property type="entry name" value="Peptidases_S53"/>
    <property type="match status" value="1"/>
</dbReference>
<dbReference type="GO" id="GO:0004252">
    <property type="term" value="F:serine-type endopeptidase activity"/>
    <property type="evidence" value="ECO:0007669"/>
    <property type="project" value="InterPro"/>
</dbReference>
<dbReference type="Pfam" id="PF09286">
    <property type="entry name" value="Pro-kuma_activ"/>
    <property type="match status" value="1"/>
</dbReference>
<dbReference type="SUPFAM" id="SSF52743">
    <property type="entry name" value="Subtilisin-like"/>
    <property type="match status" value="1"/>
</dbReference>
<dbReference type="SUPFAM" id="SSF54897">
    <property type="entry name" value="Protease propeptides/inhibitors"/>
    <property type="match status" value="1"/>
</dbReference>
<dbReference type="CDD" id="cd11377">
    <property type="entry name" value="Pro-peptidase_S53"/>
    <property type="match status" value="1"/>
</dbReference>
<dbReference type="InterPro" id="IPR050819">
    <property type="entry name" value="Tripeptidyl-peptidase_I"/>
</dbReference>
<evidence type="ECO:0000256" key="6">
    <source>
        <dbReference type="ARBA" id="ARBA00022837"/>
    </source>
</evidence>
<dbReference type="PATRIC" id="fig|1423780.4.peg.1924"/>
<comment type="cofactor">
    <cofactor evidence="1">
        <name>Ca(2+)</name>
        <dbReference type="ChEBI" id="CHEBI:29108"/>
    </cofactor>
</comment>
<evidence type="ECO:0000256" key="5">
    <source>
        <dbReference type="ARBA" id="ARBA00022825"/>
    </source>
</evidence>
<dbReference type="EMBL" id="BASH01000005">
    <property type="protein sequence ID" value="GAD17106.1"/>
    <property type="molecule type" value="Genomic_DNA"/>
</dbReference>
<dbReference type="PANTHER" id="PTHR14218">
    <property type="entry name" value="PROTEASE S8 TRIPEPTIDYL PEPTIDASE I CLN2"/>
    <property type="match status" value="1"/>
</dbReference>
<evidence type="ECO:0000259" key="8">
    <source>
        <dbReference type="PROSITE" id="PS51695"/>
    </source>
</evidence>
<dbReference type="eggNOG" id="COG4934">
    <property type="taxonomic scope" value="Bacteria"/>
</dbReference>
<dbReference type="GO" id="GO:0046872">
    <property type="term" value="F:metal ion binding"/>
    <property type="evidence" value="ECO:0007669"/>
    <property type="project" value="UniProtKB-KW"/>
</dbReference>
<organism evidence="9 10">
    <name type="scientific">Lentilactobacillus otakiensis DSM 19908 = JCM 15040</name>
    <dbReference type="NCBI Taxonomy" id="1423780"/>
    <lineage>
        <taxon>Bacteria</taxon>
        <taxon>Bacillati</taxon>
        <taxon>Bacillota</taxon>
        <taxon>Bacilli</taxon>
        <taxon>Lactobacillales</taxon>
        <taxon>Lactobacillaceae</taxon>
        <taxon>Lentilactobacillus</taxon>
    </lineage>
</organism>
<dbReference type="Gene3D" id="3.40.50.200">
    <property type="entry name" value="Peptidase S8/S53 domain"/>
    <property type="match status" value="1"/>
</dbReference>
<dbReference type="GO" id="GO:0008240">
    <property type="term" value="F:tripeptidyl-peptidase activity"/>
    <property type="evidence" value="ECO:0007669"/>
    <property type="project" value="TreeGrafter"/>
</dbReference>
<keyword evidence="4" id="KW-0378">Hydrolase</keyword>
<dbReference type="PANTHER" id="PTHR14218:SF15">
    <property type="entry name" value="TRIPEPTIDYL-PEPTIDASE 1"/>
    <property type="match status" value="1"/>
</dbReference>
<dbReference type="SMART" id="SM00944">
    <property type="entry name" value="Pro-kuma_activ"/>
    <property type="match status" value="1"/>
</dbReference>
<evidence type="ECO:0000256" key="2">
    <source>
        <dbReference type="ARBA" id="ARBA00022670"/>
    </source>
</evidence>
<dbReference type="AlphaFoldDB" id="S4NMM1"/>
<evidence type="ECO:0000313" key="9">
    <source>
        <dbReference type="EMBL" id="GAD17106.1"/>
    </source>
</evidence>
<dbReference type="GO" id="GO:0006508">
    <property type="term" value="P:proteolysis"/>
    <property type="evidence" value="ECO:0007669"/>
    <property type="project" value="UniProtKB-KW"/>
</dbReference>
<dbReference type="InterPro" id="IPR036852">
    <property type="entry name" value="Peptidase_S8/S53_dom_sf"/>
</dbReference>
<keyword evidence="10" id="KW-1185">Reference proteome</keyword>
<dbReference type="PROSITE" id="PS51695">
    <property type="entry name" value="SEDOLISIN"/>
    <property type="match status" value="1"/>
</dbReference>